<sequence>KINLETTKHSQFYSNGYFRSNDFNGNSTVRTTSPLVRMTFPVLSRNPDNLHLSEKPQYISLLTIPRTNPSTKNTELVYFVFVTYDQNIFVPKTGYLRQNRRTSISFFFRRDKPYFRACFTCSHESIPLQLLL</sequence>
<feature type="non-terminal residue" evidence="1">
    <location>
        <position position="1"/>
    </location>
</feature>
<proteinExistence type="predicted"/>
<accession>A0A7J7LZQ7</accession>
<protein>
    <submittedName>
        <fullName evidence="1">Uncharacterized protein</fullName>
    </submittedName>
</protein>
<dbReference type="AlphaFoldDB" id="A0A7J7LZQ7"/>
<evidence type="ECO:0000313" key="1">
    <source>
        <dbReference type="EMBL" id="KAF6148126.1"/>
    </source>
</evidence>
<name>A0A7J7LZQ7_9MAGN</name>
<keyword evidence="2" id="KW-1185">Reference proteome</keyword>
<reference evidence="1 2" key="1">
    <citation type="journal article" date="2020" name="IScience">
        <title>Genome Sequencing of the Endangered Kingdonia uniflora (Circaeasteraceae, Ranunculales) Reveals Potential Mechanisms of Evolutionary Specialization.</title>
        <authorList>
            <person name="Sun Y."/>
            <person name="Deng T."/>
            <person name="Zhang A."/>
            <person name="Moore M.J."/>
            <person name="Landis J.B."/>
            <person name="Lin N."/>
            <person name="Zhang H."/>
            <person name="Zhang X."/>
            <person name="Huang J."/>
            <person name="Zhang X."/>
            <person name="Sun H."/>
            <person name="Wang H."/>
        </authorList>
    </citation>
    <scope>NUCLEOTIDE SEQUENCE [LARGE SCALE GENOMIC DNA]</scope>
    <source>
        <strain evidence="1">TB1705</strain>
        <tissue evidence="1">Leaf</tissue>
    </source>
</reference>
<dbReference type="Proteomes" id="UP000541444">
    <property type="component" value="Unassembled WGS sequence"/>
</dbReference>
<dbReference type="EMBL" id="JACGCM010001854">
    <property type="protein sequence ID" value="KAF6148126.1"/>
    <property type="molecule type" value="Genomic_DNA"/>
</dbReference>
<organism evidence="1 2">
    <name type="scientific">Kingdonia uniflora</name>
    <dbReference type="NCBI Taxonomy" id="39325"/>
    <lineage>
        <taxon>Eukaryota</taxon>
        <taxon>Viridiplantae</taxon>
        <taxon>Streptophyta</taxon>
        <taxon>Embryophyta</taxon>
        <taxon>Tracheophyta</taxon>
        <taxon>Spermatophyta</taxon>
        <taxon>Magnoliopsida</taxon>
        <taxon>Ranunculales</taxon>
        <taxon>Circaeasteraceae</taxon>
        <taxon>Kingdonia</taxon>
    </lineage>
</organism>
<evidence type="ECO:0000313" key="2">
    <source>
        <dbReference type="Proteomes" id="UP000541444"/>
    </source>
</evidence>
<gene>
    <name evidence="1" type="ORF">GIB67_011901</name>
</gene>
<comment type="caution">
    <text evidence="1">The sequence shown here is derived from an EMBL/GenBank/DDBJ whole genome shotgun (WGS) entry which is preliminary data.</text>
</comment>